<accession>A0ACB7PLR6</accession>
<gene>
    <name evidence="1" type="ORF">F5144DRAFT_597332</name>
</gene>
<keyword evidence="2" id="KW-1185">Reference proteome</keyword>
<comment type="caution">
    <text evidence="1">The sequence shown here is derived from an EMBL/GenBank/DDBJ whole genome shotgun (WGS) entry which is preliminary data.</text>
</comment>
<reference evidence="1 2" key="1">
    <citation type="journal article" date="2021" name="Nat. Commun.">
        <title>Genetic determinants of endophytism in the Arabidopsis root mycobiome.</title>
        <authorList>
            <person name="Mesny F."/>
            <person name="Miyauchi S."/>
            <person name="Thiergart T."/>
            <person name="Pickel B."/>
            <person name="Atanasova L."/>
            <person name="Karlsson M."/>
            <person name="Huettel B."/>
            <person name="Barry K.W."/>
            <person name="Haridas S."/>
            <person name="Chen C."/>
            <person name="Bauer D."/>
            <person name="Andreopoulos W."/>
            <person name="Pangilinan J."/>
            <person name="LaButti K."/>
            <person name="Riley R."/>
            <person name="Lipzen A."/>
            <person name="Clum A."/>
            <person name="Drula E."/>
            <person name="Henrissat B."/>
            <person name="Kohler A."/>
            <person name="Grigoriev I.V."/>
            <person name="Martin F.M."/>
            <person name="Hacquard S."/>
        </authorList>
    </citation>
    <scope>NUCLEOTIDE SEQUENCE [LARGE SCALE GENOMIC DNA]</scope>
    <source>
        <strain evidence="1 2">MPI-SDFR-AT-0079</strain>
    </source>
</reference>
<dbReference type="Proteomes" id="UP000724584">
    <property type="component" value="Unassembled WGS sequence"/>
</dbReference>
<proteinExistence type="predicted"/>
<sequence>MPSHVATPLAAPIPIPAPRRNLGLITTQELFASLNATLASKMDELVTPIHHIREADYSVPAPPPPSPEHAINQLTASISTHDTNDNELRAATTRLRDINPPKPPFSRLLPPHAAAKPVIVIVIVAASVLSVSTQLAHKLL</sequence>
<dbReference type="EMBL" id="JAGIZQ010000001">
    <property type="protein sequence ID" value="KAH6649815.1"/>
    <property type="molecule type" value="Genomic_DNA"/>
</dbReference>
<evidence type="ECO:0000313" key="1">
    <source>
        <dbReference type="EMBL" id="KAH6649815.1"/>
    </source>
</evidence>
<evidence type="ECO:0000313" key="2">
    <source>
        <dbReference type="Proteomes" id="UP000724584"/>
    </source>
</evidence>
<name>A0ACB7PLR6_9PEZI</name>
<protein>
    <submittedName>
        <fullName evidence="1">Uncharacterized protein</fullName>
    </submittedName>
</protein>
<organism evidence="1 2">
    <name type="scientific">Chaetomium tenue</name>
    <dbReference type="NCBI Taxonomy" id="1854479"/>
    <lineage>
        <taxon>Eukaryota</taxon>
        <taxon>Fungi</taxon>
        <taxon>Dikarya</taxon>
        <taxon>Ascomycota</taxon>
        <taxon>Pezizomycotina</taxon>
        <taxon>Sordariomycetes</taxon>
        <taxon>Sordariomycetidae</taxon>
        <taxon>Sordariales</taxon>
        <taxon>Chaetomiaceae</taxon>
        <taxon>Chaetomium</taxon>
    </lineage>
</organism>